<sequence>MKKLLLIALIVSLAVLLASIPRGETESKIVPAAGESVHPNQFFMPEYFSPRPEGEQESSDNRIDGAVVPHHLLAHQLISQVFSRFRQQEPSLLVLVGPNHHNRGERIITGTWDWQTPFGTVEVDREVVGKLLDAAPVKQDDMVLDSEHSIGNLMPFIKFYLPETKVVPLILHHDVSRQEAKLLAEQLNEVTDEGAVIIASVDFSHYLTREEAQQKDRETMAALKADNLGRIFSMGNDYLDSPASLGVLFTAMDARGLNEFKVLANTNSGMILKNDLIETTSYFSLVFECGYK</sequence>
<dbReference type="InterPro" id="IPR002737">
    <property type="entry name" value="MEMO1_fam"/>
</dbReference>
<feature type="signal peptide" evidence="2">
    <location>
        <begin position="1"/>
        <end position="23"/>
    </location>
</feature>
<protein>
    <submittedName>
        <fullName evidence="3">AmmeMemoRadiSam system protein B</fullName>
    </submittedName>
</protein>
<dbReference type="AlphaFoldDB" id="A0AAU0UPA2"/>
<evidence type="ECO:0000256" key="2">
    <source>
        <dbReference type="SAM" id="SignalP"/>
    </source>
</evidence>
<evidence type="ECO:0000313" key="3">
    <source>
        <dbReference type="EMBL" id="WRO22916.1"/>
    </source>
</evidence>
<gene>
    <name evidence="3" type="primary">amrB</name>
    <name evidence="3" type="ORF">MFMK1_002761</name>
</gene>
<reference evidence="3 4" key="1">
    <citation type="submission" date="2023-04" db="EMBL/GenBank/DDBJ databases">
        <authorList>
            <person name="Hsu D."/>
        </authorList>
    </citation>
    <scope>NUCLEOTIDE SEQUENCE [LARGE SCALE GENOMIC DNA]</scope>
    <source>
        <strain evidence="3 4">MK1</strain>
    </source>
</reference>
<dbReference type="SUPFAM" id="SSF53213">
    <property type="entry name" value="LigB-like"/>
    <property type="match status" value="1"/>
</dbReference>
<dbReference type="PANTHER" id="PTHR11060">
    <property type="entry name" value="PROTEIN MEMO1"/>
    <property type="match status" value="1"/>
</dbReference>
<comment type="similarity">
    <text evidence="1">Belongs to the MEMO1 family.</text>
</comment>
<dbReference type="Gene3D" id="3.40.830.10">
    <property type="entry name" value="LigB-like"/>
    <property type="match status" value="1"/>
</dbReference>
<dbReference type="NCBIfam" id="TIGR04336">
    <property type="entry name" value="AmmeMemoSam_B"/>
    <property type="match status" value="1"/>
</dbReference>
<dbReference type="RefSeq" id="WP_366922312.1">
    <property type="nucleotide sequence ID" value="NZ_CP121694.1"/>
</dbReference>
<organism evidence="3 4">
    <name type="scientific">Metallumcola ferriviriculae</name>
    <dbReference type="NCBI Taxonomy" id="3039180"/>
    <lineage>
        <taxon>Bacteria</taxon>
        <taxon>Bacillati</taxon>
        <taxon>Bacillota</taxon>
        <taxon>Clostridia</taxon>
        <taxon>Neomoorellales</taxon>
        <taxon>Desulfitibacteraceae</taxon>
        <taxon>Metallumcola</taxon>
    </lineage>
</organism>
<keyword evidence="2" id="KW-0732">Signal</keyword>
<evidence type="ECO:0000256" key="1">
    <source>
        <dbReference type="ARBA" id="ARBA00006315"/>
    </source>
</evidence>
<dbReference type="Pfam" id="PF01875">
    <property type="entry name" value="Memo"/>
    <property type="match status" value="1"/>
</dbReference>
<dbReference type="KEGG" id="dbc:MFMK1_002761"/>
<feature type="chain" id="PRO_5043434651" evidence="2">
    <location>
        <begin position="24"/>
        <end position="292"/>
    </location>
</feature>
<dbReference type="PANTHER" id="PTHR11060:SF0">
    <property type="entry name" value="PROTEIN MEMO1"/>
    <property type="match status" value="1"/>
</dbReference>
<dbReference type="CDD" id="cd07361">
    <property type="entry name" value="MEMO_like"/>
    <property type="match status" value="1"/>
</dbReference>
<accession>A0AAU0UPA2</accession>
<proteinExistence type="inferred from homology"/>
<name>A0AAU0UPA2_9FIRM</name>
<dbReference type="EMBL" id="CP121694">
    <property type="protein sequence ID" value="WRO22916.1"/>
    <property type="molecule type" value="Genomic_DNA"/>
</dbReference>
<dbReference type="Proteomes" id="UP001329915">
    <property type="component" value="Chromosome"/>
</dbReference>
<evidence type="ECO:0000313" key="4">
    <source>
        <dbReference type="Proteomes" id="UP001329915"/>
    </source>
</evidence>
<keyword evidence="4" id="KW-1185">Reference proteome</keyword>